<evidence type="ECO:0000313" key="2">
    <source>
        <dbReference type="EMBL" id="TKT88123.1"/>
    </source>
</evidence>
<proteinExistence type="predicted"/>
<dbReference type="RefSeq" id="WP_137343237.1">
    <property type="nucleotide sequence ID" value="NZ_BSQH01000008.1"/>
</dbReference>
<evidence type="ECO:0000313" key="3">
    <source>
        <dbReference type="Proteomes" id="UP000304900"/>
    </source>
</evidence>
<feature type="signal peptide" evidence="1">
    <location>
        <begin position="1"/>
        <end position="19"/>
    </location>
</feature>
<reference evidence="2 3" key="1">
    <citation type="submission" date="2019-05" db="EMBL/GenBank/DDBJ databases">
        <title>Dyadobacter AR-3-8 sp. nov., isolated from arctic soil.</title>
        <authorList>
            <person name="Chaudhary D.K."/>
        </authorList>
    </citation>
    <scope>NUCLEOTIDE SEQUENCE [LARGE SCALE GENOMIC DNA]</scope>
    <source>
        <strain evidence="2 3">AR-3-8</strain>
    </source>
</reference>
<protein>
    <recommendedName>
        <fullName evidence="4">DUF3575 domain-containing protein</fullName>
    </recommendedName>
</protein>
<gene>
    <name evidence="2" type="ORF">FDK13_27500</name>
</gene>
<evidence type="ECO:0000256" key="1">
    <source>
        <dbReference type="SAM" id="SignalP"/>
    </source>
</evidence>
<dbReference type="EMBL" id="SZVO01000016">
    <property type="protein sequence ID" value="TKT88123.1"/>
    <property type="molecule type" value="Genomic_DNA"/>
</dbReference>
<dbReference type="OrthoDB" id="966005at2"/>
<dbReference type="Proteomes" id="UP000304900">
    <property type="component" value="Unassembled WGS sequence"/>
</dbReference>
<accession>A0A4V6BJR9</accession>
<keyword evidence="1" id="KW-0732">Signal</keyword>
<evidence type="ECO:0008006" key="4">
    <source>
        <dbReference type="Google" id="ProtNLM"/>
    </source>
</evidence>
<organism evidence="2 3">
    <name type="scientific">Dyadobacter frigoris</name>
    <dbReference type="NCBI Taxonomy" id="2576211"/>
    <lineage>
        <taxon>Bacteria</taxon>
        <taxon>Pseudomonadati</taxon>
        <taxon>Bacteroidota</taxon>
        <taxon>Cytophagia</taxon>
        <taxon>Cytophagales</taxon>
        <taxon>Spirosomataceae</taxon>
        <taxon>Dyadobacter</taxon>
    </lineage>
</organism>
<comment type="caution">
    <text evidence="2">The sequence shown here is derived from an EMBL/GenBank/DDBJ whole genome shotgun (WGS) entry which is preliminary data.</text>
</comment>
<sequence>MKIYNLIISILLVNSGTFAQNTHKFVKLNSIQLEASGGDDSFVPISINYERIFYSTQKLAWNVKIGGIYKNWGDTHQKAITAELGVISQSIKHHWELGLFTMHQDRKRYETYKSSTLITLSAPWYMAVRGGYRYQAAQGKWLFRAGLLLPFIKNFSEDSSEKFSPKFKAKNLLMPWPVISLGRAF</sequence>
<feature type="chain" id="PRO_5021007524" description="DUF3575 domain-containing protein" evidence="1">
    <location>
        <begin position="20"/>
        <end position="185"/>
    </location>
</feature>
<keyword evidence="3" id="KW-1185">Reference proteome</keyword>
<dbReference type="AlphaFoldDB" id="A0A4V6BJR9"/>
<name>A0A4V6BJR9_9BACT</name>